<feature type="domain" description="Sulfotransferase" evidence="4">
    <location>
        <begin position="1"/>
        <end position="97"/>
    </location>
</feature>
<dbReference type="PANTHER" id="PTHR11783">
    <property type="entry name" value="SULFOTRANSFERASE SULT"/>
    <property type="match status" value="1"/>
</dbReference>
<keyword evidence="6" id="KW-1185">Reference proteome</keyword>
<evidence type="ECO:0000313" key="5">
    <source>
        <dbReference type="EMBL" id="EEF47722.1"/>
    </source>
</evidence>
<evidence type="ECO:0000259" key="4">
    <source>
        <dbReference type="Pfam" id="PF00685"/>
    </source>
</evidence>
<dbReference type="Proteomes" id="UP000008311">
    <property type="component" value="Unassembled WGS sequence"/>
</dbReference>
<dbReference type="InterPro" id="IPR000863">
    <property type="entry name" value="Sulfotransferase_dom"/>
</dbReference>
<organism evidence="5 6">
    <name type="scientific">Ricinus communis</name>
    <name type="common">Castor bean</name>
    <dbReference type="NCBI Taxonomy" id="3988"/>
    <lineage>
        <taxon>Eukaryota</taxon>
        <taxon>Viridiplantae</taxon>
        <taxon>Streptophyta</taxon>
        <taxon>Embryophyta</taxon>
        <taxon>Tracheophyta</taxon>
        <taxon>Spermatophyta</taxon>
        <taxon>Magnoliopsida</taxon>
        <taxon>eudicotyledons</taxon>
        <taxon>Gunneridae</taxon>
        <taxon>Pentapetalae</taxon>
        <taxon>rosids</taxon>
        <taxon>fabids</taxon>
        <taxon>Malpighiales</taxon>
        <taxon>Euphorbiaceae</taxon>
        <taxon>Acalyphoideae</taxon>
        <taxon>Acalypheae</taxon>
        <taxon>Ricinus</taxon>
    </lineage>
</organism>
<sequence>MKKDATFHVKKLAEFMGYSFTLEEKENGAVQKIVNMSSFENLSNLEVNKHGHNENKSIDIENNIFFRKGKVGDWKSYLTPEMGTRLDEIMKLKLTGLGLTMMSPDLVTGDGSSSS</sequence>
<protein>
    <recommendedName>
        <fullName evidence="3">Sulfotransferase</fullName>
        <ecNumber evidence="3">2.8.2.-</ecNumber>
    </recommendedName>
</protein>
<dbReference type="Gene3D" id="3.40.50.300">
    <property type="entry name" value="P-loop containing nucleotide triphosphate hydrolases"/>
    <property type="match status" value="1"/>
</dbReference>
<comment type="similarity">
    <text evidence="1 3">Belongs to the sulfotransferase 1 family.</text>
</comment>
<dbReference type="InParanoid" id="B9RLJ7"/>
<proteinExistence type="inferred from homology"/>
<dbReference type="GO" id="GO:0008146">
    <property type="term" value="F:sulfotransferase activity"/>
    <property type="evidence" value="ECO:0007669"/>
    <property type="project" value="InterPro"/>
</dbReference>
<dbReference type="AlphaFoldDB" id="B9RLJ7"/>
<dbReference type="EC" id="2.8.2.-" evidence="3"/>
<evidence type="ECO:0000256" key="1">
    <source>
        <dbReference type="ARBA" id="ARBA00005771"/>
    </source>
</evidence>
<dbReference type="InterPro" id="IPR027417">
    <property type="entry name" value="P-loop_NTPase"/>
</dbReference>
<name>B9RLJ7_RICCO</name>
<keyword evidence="2 3" id="KW-0808">Transferase</keyword>
<accession>B9RLJ7</accession>
<dbReference type="EMBL" id="EQ973788">
    <property type="protein sequence ID" value="EEF47722.1"/>
    <property type="molecule type" value="Genomic_DNA"/>
</dbReference>
<gene>
    <name evidence="5" type="ORF">RCOM_1467910</name>
</gene>
<dbReference type="eggNOG" id="KOG1584">
    <property type="taxonomic scope" value="Eukaryota"/>
</dbReference>
<evidence type="ECO:0000256" key="2">
    <source>
        <dbReference type="ARBA" id="ARBA00022679"/>
    </source>
</evidence>
<reference evidence="6" key="1">
    <citation type="journal article" date="2010" name="Nat. Biotechnol.">
        <title>Draft genome sequence of the oilseed species Ricinus communis.</title>
        <authorList>
            <person name="Chan A.P."/>
            <person name="Crabtree J."/>
            <person name="Zhao Q."/>
            <person name="Lorenzi H."/>
            <person name="Orvis J."/>
            <person name="Puiu D."/>
            <person name="Melake-Berhan A."/>
            <person name="Jones K.M."/>
            <person name="Redman J."/>
            <person name="Chen G."/>
            <person name="Cahoon E.B."/>
            <person name="Gedil M."/>
            <person name="Stanke M."/>
            <person name="Haas B.J."/>
            <person name="Wortman J.R."/>
            <person name="Fraser-Liggett C.M."/>
            <person name="Ravel J."/>
            <person name="Rabinowicz P.D."/>
        </authorList>
    </citation>
    <scope>NUCLEOTIDE SEQUENCE [LARGE SCALE GENOMIC DNA]</scope>
    <source>
        <strain evidence="6">cv. Hale</strain>
    </source>
</reference>
<dbReference type="Pfam" id="PF00685">
    <property type="entry name" value="Sulfotransfer_1"/>
    <property type="match status" value="1"/>
</dbReference>
<dbReference type="SUPFAM" id="SSF52540">
    <property type="entry name" value="P-loop containing nucleoside triphosphate hydrolases"/>
    <property type="match status" value="1"/>
</dbReference>
<evidence type="ECO:0000256" key="3">
    <source>
        <dbReference type="RuleBase" id="RU361155"/>
    </source>
</evidence>
<evidence type="ECO:0000313" key="6">
    <source>
        <dbReference type="Proteomes" id="UP000008311"/>
    </source>
</evidence>